<keyword evidence="1" id="KW-0472">Membrane</keyword>
<reference evidence="2 3" key="1">
    <citation type="submission" date="2020-04" db="EMBL/GenBank/DDBJ databases">
        <authorList>
            <person name="Alioto T."/>
            <person name="Alioto T."/>
            <person name="Gomez Garrido J."/>
        </authorList>
    </citation>
    <scope>NUCLEOTIDE SEQUENCE [LARGE SCALE GENOMIC DNA]</scope>
</reference>
<keyword evidence="3" id="KW-1185">Reference proteome</keyword>
<feature type="transmembrane region" description="Helical" evidence="1">
    <location>
        <begin position="57"/>
        <end position="76"/>
    </location>
</feature>
<feature type="transmembrane region" description="Helical" evidence="1">
    <location>
        <begin position="121"/>
        <end position="143"/>
    </location>
</feature>
<gene>
    <name evidence="2" type="ORF">CLODIP_2_CD07418</name>
</gene>
<evidence type="ECO:0008006" key="4">
    <source>
        <dbReference type="Google" id="ProtNLM"/>
    </source>
</evidence>
<keyword evidence="1" id="KW-1133">Transmembrane helix</keyword>
<organism evidence="2 3">
    <name type="scientific">Cloeon dipterum</name>
    <dbReference type="NCBI Taxonomy" id="197152"/>
    <lineage>
        <taxon>Eukaryota</taxon>
        <taxon>Metazoa</taxon>
        <taxon>Ecdysozoa</taxon>
        <taxon>Arthropoda</taxon>
        <taxon>Hexapoda</taxon>
        <taxon>Insecta</taxon>
        <taxon>Pterygota</taxon>
        <taxon>Palaeoptera</taxon>
        <taxon>Ephemeroptera</taxon>
        <taxon>Pisciforma</taxon>
        <taxon>Baetidae</taxon>
        <taxon>Cloeon</taxon>
    </lineage>
</organism>
<feature type="transmembrane region" description="Helical" evidence="1">
    <location>
        <begin position="83"/>
        <end position="101"/>
    </location>
</feature>
<dbReference type="Proteomes" id="UP000494165">
    <property type="component" value="Unassembled WGS sequence"/>
</dbReference>
<name>A0A8S1DCN7_9INSE</name>
<evidence type="ECO:0000313" key="3">
    <source>
        <dbReference type="Proteomes" id="UP000494165"/>
    </source>
</evidence>
<accession>A0A8S1DCN7</accession>
<feature type="transmembrane region" description="Helical" evidence="1">
    <location>
        <begin position="30"/>
        <end position="51"/>
    </location>
</feature>
<keyword evidence="1" id="KW-0812">Transmembrane</keyword>
<proteinExistence type="predicted"/>
<protein>
    <recommendedName>
        <fullName evidence="4">Transmembrane protein</fullName>
    </recommendedName>
</protein>
<dbReference type="AlphaFoldDB" id="A0A8S1DCN7"/>
<evidence type="ECO:0000256" key="1">
    <source>
        <dbReference type="SAM" id="Phobius"/>
    </source>
</evidence>
<comment type="caution">
    <text evidence="2">The sequence shown here is derived from an EMBL/GenBank/DDBJ whole genome shotgun (WGS) entry which is preliminary data.</text>
</comment>
<dbReference type="EMBL" id="CADEPI010000204">
    <property type="protein sequence ID" value="CAB3380304.1"/>
    <property type="molecule type" value="Genomic_DNA"/>
</dbReference>
<sequence length="185" mass="21140">MAGKTEFIKINTPASSNMEKKSKVEAERDFFYELCSGVFYSNIFYLLSVLVTNQFDLSFLQFLIMNSVPISLAFLFSIPASIGAFDFFMCYAFVVNTLGIKGPVENTPDAFYLSGFSDLSIWWHLVIDFVLCIFFIGIASRILKHRASKRGPDSCDEQIWRPVEYDENGHVKMHEKNQVIVNIQT</sequence>
<evidence type="ECO:0000313" key="2">
    <source>
        <dbReference type="EMBL" id="CAB3380304.1"/>
    </source>
</evidence>